<dbReference type="OrthoDB" id="10009287at2759"/>
<dbReference type="STRING" id="1806994.A0A507CAV6"/>
<gene>
    <name evidence="7" type="ORF">SmJEL517_g02500</name>
</gene>
<dbReference type="PANTHER" id="PTHR12300">
    <property type="entry name" value="HVA22-LIKE PROTEINS"/>
    <property type="match status" value="1"/>
</dbReference>
<dbReference type="Pfam" id="PF03134">
    <property type="entry name" value="TB2_DP1_HVA22"/>
    <property type="match status" value="1"/>
</dbReference>
<evidence type="ECO:0000256" key="2">
    <source>
        <dbReference type="ARBA" id="ARBA00008573"/>
    </source>
</evidence>
<keyword evidence="4 6" id="KW-1133">Transmembrane helix</keyword>
<keyword evidence="5 6" id="KW-0472">Membrane</keyword>
<comment type="caution">
    <text evidence="6">Lacks conserved residue(s) required for the propagation of feature annotation.</text>
</comment>
<accession>A0A507CAV6</accession>
<dbReference type="Proteomes" id="UP000319731">
    <property type="component" value="Unassembled WGS sequence"/>
</dbReference>
<dbReference type="GeneID" id="42003725"/>
<dbReference type="InterPro" id="IPR004345">
    <property type="entry name" value="TB2_DP1_HVA22"/>
</dbReference>
<comment type="similarity">
    <text evidence="2 6">Belongs to the DP1 family.</text>
</comment>
<evidence type="ECO:0000256" key="5">
    <source>
        <dbReference type="ARBA" id="ARBA00023136"/>
    </source>
</evidence>
<evidence type="ECO:0000256" key="1">
    <source>
        <dbReference type="ARBA" id="ARBA00004141"/>
    </source>
</evidence>
<comment type="caution">
    <text evidence="7">The sequence shown here is derived from an EMBL/GenBank/DDBJ whole genome shotgun (WGS) entry which is preliminary data.</text>
</comment>
<dbReference type="EMBL" id="QEAO01000010">
    <property type="protein sequence ID" value="TPX35084.1"/>
    <property type="molecule type" value="Genomic_DNA"/>
</dbReference>
<organism evidence="7 8">
    <name type="scientific">Synchytrium microbalum</name>
    <dbReference type="NCBI Taxonomy" id="1806994"/>
    <lineage>
        <taxon>Eukaryota</taxon>
        <taxon>Fungi</taxon>
        <taxon>Fungi incertae sedis</taxon>
        <taxon>Chytridiomycota</taxon>
        <taxon>Chytridiomycota incertae sedis</taxon>
        <taxon>Chytridiomycetes</taxon>
        <taxon>Synchytriales</taxon>
        <taxon>Synchytriaceae</taxon>
        <taxon>Synchytrium</taxon>
    </lineage>
</organism>
<keyword evidence="3 6" id="KW-0812">Transmembrane</keyword>
<evidence type="ECO:0000256" key="6">
    <source>
        <dbReference type="RuleBase" id="RU362006"/>
    </source>
</evidence>
<dbReference type="PANTHER" id="PTHR12300:SF161">
    <property type="entry name" value="RECEPTOR EXPRESSION-ENHANCING PROTEIN"/>
    <property type="match status" value="1"/>
</dbReference>
<dbReference type="AlphaFoldDB" id="A0A507CAV6"/>
<evidence type="ECO:0000313" key="7">
    <source>
        <dbReference type="EMBL" id="TPX35084.1"/>
    </source>
</evidence>
<sequence>MSVNDQVLYYVAQFDKELSKFPWAIELEKRTKVPKTYLVGGAGAVLAVLIFFNVWGNLLTNLIGFVYPAYASFKAIESPNKEDDVQWLSYWVVFGLLNVLEFFTDFLLFWVPFYYSFKTAFVVYLLLPQTNASLAVKGAAFLYQKFIRPTLLKEQTHIDAGFNKVKAKAAQAVNDMNKSE</sequence>
<proteinExistence type="inferred from homology"/>
<keyword evidence="8" id="KW-1185">Reference proteome</keyword>
<reference evidence="7 8" key="1">
    <citation type="journal article" date="2019" name="Sci. Rep.">
        <title>Comparative genomics of chytrid fungi reveal insights into the obligate biotrophic and pathogenic lifestyle of Synchytrium endobioticum.</title>
        <authorList>
            <person name="van de Vossenberg B.T.L.H."/>
            <person name="Warris S."/>
            <person name="Nguyen H.D.T."/>
            <person name="van Gent-Pelzer M.P.E."/>
            <person name="Joly D.L."/>
            <person name="van de Geest H.C."/>
            <person name="Bonants P.J.M."/>
            <person name="Smith D.S."/>
            <person name="Levesque C.A."/>
            <person name="van der Lee T.A.J."/>
        </authorList>
    </citation>
    <scope>NUCLEOTIDE SEQUENCE [LARGE SCALE GENOMIC DNA]</scope>
    <source>
        <strain evidence="7 8">JEL517</strain>
    </source>
</reference>
<feature type="transmembrane region" description="Helical" evidence="6">
    <location>
        <begin position="36"/>
        <end position="52"/>
    </location>
</feature>
<comment type="subcellular location">
    <subcellularLocation>
        <location evidence="1 6">Membrane</location>
        <topology evidence="1 6">Multi-pass membrane protein</topology>
    </subcellularLocation>
</comment>
<feature type="transmembrane region" description="Helical" evidence="6">
    <location>
        <begin position="88"/>
        <end position="115"/>
    </location>
</feature>
<protein>
    <recommendedName>
        <fullName evidence="6">Protein YOP1</fullName>
    </recommendedName>
</protein>
<feature type="transmembrane region" description="Helical" evidence="6">
    <location>
        <begin position="121"/>
        <end position="143"/>
    </location>
</feature>
<name>A0A507CAV6_9FUNG</name>
<evidence type="ECO:0000256" key="3">
    <source>
        <dbReference type="ARBA" id="ARBA00022692"/>
    </source>
</evidence>
<evidence type="ECO:0000256" key="4">
    <source>
        <dbReference type="ARBA" id="ARBA00022989"/>
    </source>
</evidence>
<dbReference type="RefSeq" id="XP_031025669.1">
    <property type="nucleotide sequence ID" value="XM_031168428.1"/>
</dbReference>
<dbReference type="GO" id="GO:0016020">
    <property type="term" value="C:membrane"/>
    <property type="evidence" value="ECO:0007669"/>
    <property type="project" value="UniProtKB-SubCell"/>
</dbReference>
<evidence type="ECO:0000313" key="8">
    <source>
        <dbReference type="Proteomes" id="UP000319731"/>
    </source>
</evidence>